<keyword evidence="3" id="KW-0690">Ribosome biogenesis</keyword>
<dbReference type="InterPro" id="IPR041661">
    <property type="entry name" value="ZN622/Rei1/Reh1_Znf-C2H2"/>
</dbReference>
<evidence type="ECO:0000256" key="7">
    <source>
        <dbReference type="ARBA" id="ARBA00034126"/>
    </source>
</evidence>
<evidence type="ECO:0000313" key="12">
    <source>
        <dbReference type="Proteomes" id="UP000790347"/>
    </source>
</evidence>
<evidence type="ECO:0000256" key="5">
    <source>
        <dbReference type="ARBA" id="ARBA00022737"/>
    </source>
</evidence>
<dbReference type="Gene3D" id="3.30.160.60">
    <property type="entry name" value="Classic Zinc Finger"/>
    <property type="match status" value="1"/>
</dbReference>
<reference evidence="11" key="1">
    <citation type="submission" date="2013-05" db="EMBL/GenBank/DDBJ databases">
        <authorList>
            <person name="Yim A.K.Y."/>
            <person name="Chan T.F."/>
            <person name="Ji K.M."/>
            <person name="Liu X.Y."/>
            <person name="Zhou J.W."/>
            <person name="Li R.Q."/>
            <person name="Yang K.Y."/>
            <person name="Li J."/>
            <person name="Li M."/>
            <person name="Law P.T.W."/>
            <person name="Wu Y.L."/>
            <person name="Cai Z.L."/>
            <person name="Qin H."/>
            <person name="Bao Y."/>
            <person name="Leung R.K.K."/>
            <person name="Ng P.K.S."/>
            <person name="Zou J."/>
            <person name="Zhong X.J."/>
            <person name="Ran P.X."/>
            <person name="Zhong N.S."/>
            <person name="Liu Z.G."/>
            <person name="Tsui S.K.W."/>
        </authorList>
    </citation>
    <scope>NUCLEOTIDE SEQUENCE</scope>
    <source>
        <strain evidence="11">Derf</strain>
        <tissue evidence="11">Whole organism</tissue>
    </source>
</reference>
<organism evidence="11 12">
    <name type="scientific">Dermatophagoides farinae</name>
    <name type="common">American house dust mite</name>
    <dbReference type="NCBI Taxonomy" id="6954"/>
    <lineage>
        <taxon>Eukaryota</taxon>
        <taxon>Metazoa</taxon>
        <taxon>Ecdysozoa</taxon>
        <taxon>Arthropoda</taxon>
        <taxon>Chelicerata</taxon>
        <taxon>Arachnida</taxon>
        <taxon>Acari</taxon>
        <taxon>Acariformes</taxon>
        <taxon>Sarcoptiformes</taxon>
        <taxon>Astigmata</taxon>
        <taxon>Psoroptidia</taxon>
        <taxon>Analgoidea</taxon>
        <taxon>Pyroglyphidae</taxon>
        <taxon>Dermatophagoidinae</taxon>
        <taxon>Dermatophagoides</taxon>
    </lineage>
</organism>
<name>A0A922HZ40_DERFA</name>
<dbReference type="Pfam" id="PF12756">
    <property type="entry name" value="zf-C2H2_2"/>
    <property type="match status" value="1"/>
</dbReference>
<keyword evidence="8" id="KW-0863">Zinc-finger</keyword>
<accession>A0A922HZ40</accession>
<dbReference type="InterPro" id="IPR056767">
    <property type="entry name" value="C2H2-Znf_KIN17"/>
</dbReference>
<dbReference type="InterPro" id="IPR013087">
    <property type="entry name" value="Znf_C2H2_type"/>
</dbReference>
<evidence type="ECO:0000256" key="2">
    <source>
        <dbReference type="ARBA" id="ARBA00022490"/>
    </source>
</evidence>
<feature type="region of interest" description="Disordered" evidence="9">
    <location>
        <begin position="111"/>
        <end position="142"/>
    </location>
</feature>
<protein>
    <recommendedName>
        <fullName evidence="10">C2H2-type domain-containing protein</fullName>
    </recommendedName>
</protein>
<reference evidence="11" key="2">
    <citation type="journal article" date="2022" name="Res Sq">
        <title>Comparative Genomics Reveals Insights into the Divergent Evolution of Astigmatic Mites and Household Pest Adaptations.</title>
        <authorList>
            <person name="Xiong Q."/>
            <person name="Wan A.T.-Y."/>
            <person name="Liu X.-Y."/>
            <person name="Fung C.S.-H."/>
            <person name="Xiao X."/>
            <person name="Malainual N."/>
            <person name="Hou J."/>
            <person name="Wang L."/>
            <person name="Wang M."/>
            <person name="Yang K."/>
            <person name="Cui Y."/>
            <person name="Leung E."/>
            <person name="Nong W."/>
            <person name="Shin S.-K."/>
            <person name="Au S."/>
            <person name="Jeong K.Y."/>
            <person name="Chew F.T."/>
            <person name="Hui J."/>
            <person name="Leung T.F."/>
            <person name="Tungtrongchitr A."/>
            <person name="Zhong N."/>
            <person name="Liu Z."/>
            <person name="Tsui S."/>
        </authorList>
    </citation>
    <scope>NUCLEOTIDE SEQUENCE</scope>
    <source>
        <strain evidence="11">Derf</strain>
        <tissue evidence="11">Whole organism</tissue>
    </source>
</reference>
<dbReference type="GO" id="GO:0042273">
    <property type="term" value="P:ribosomal large subunit biogenesis"/>
    <property type="evidence" value="ECO:0007669"/>
    <property type="project" value="TreeGrafter"/>
</dbReference>
<dbReference type="InterPro" id="IPR036236">
    <property type="entry name" value="Znf_C2H2_sf"/>
</dbReference>
<dbReference type="InterPro" id="IPR040025">
    <property type="entry name" value="Znf622/Rei1/Reh1"/>
</dbReference>
<evidence type="ECO:0000256" key="8">
    <source>
        <dbReference type="PROSITE-ProRule" id="PRU00042"/>
    </source>
</evidence>
<dbReference type="SMART" id="SM00451">
    <property type="entry name" value="ZnF_U1"/>
    <property type="match status" value="2"/>
</dbReference>
<keyword evidence="4" id="KW-0479">Metal-binding</keyword>
<dbReference type="GO" id="GO:0005737">
    <property type="term" value="C:cytoplasm"/>
    <property type="evidence" value="ECO:0007669"/>
    <property type="project" value="UniProtKB-SubCell"/>
</dbReference>
<dbReference type="SUPFAM" id="SSF57667">
    <property type="entry name" value="beta-beta-alpha zinc fingers"/>
    <property type="match status" value="2"/>
</dbReference>
<dbReference type="PANTHER" id="PTHR13182:SF8">
    <property type="entry name" value="CYTOPLASMIC 60S SUBUNIT BIOGENESIS FACTOR ZNF622"/>
    <property type="match status" value="1"/>
</dbReference>
<comment type="similarity">
    <text evidence="7">Belongs to the REI1 family.</text>
</comment>
<evidence type="ECO:0000256" key="3">
    <source>
        <dbReference type="ARBA" id="ARBA00022517"/>
    </source>
</evidence>
<evidence type="ECO:0000256" key="9">
    <source>
        <dbReference type="SAM" id="MobiDB-lite"/>
    </source>
</evidence>
<evidence type="ECO:0000256" key="4">
    <source>
        <dbReference type="ARBA" id="ARBA00022723"/>
    </source>
</evidence>
<comment type="subcellular location">
    <subcellularLocation>
        <location evidence="1">Cytoplasm</location>
    </subcellularLocation>
</comment>
<dbReference type="GO" id="GO:0003676">
    <property type="term" value="F:nucleic acid binding"/>
    <property type="evidence" value="ECO:0007669"/>
    <property type="project" value="InterPro"/>
</dbReference>
<dbReference type="EMBL" id="ASGP02000003">
    <property type="protein sequence ID" value="KAH9515940.1"/>
    <property type="molecule type" value="Genomic_DNA"/>
</dbReference>
<feature type="compositionally biased region" description="Acidic residues" evidence="9">
    <location>
        <begin position="125"/>
        <end position="142"/>
    </location>
</feature>
<keyword evidence="2" id="KW-0963">Cytoplasm</keyword>
<dbReference type="PANTHER" id="PTHR13182">
    <property type="entry name" value="ZINC FINGER PROTEIN 622"/>
    <property type="match status" value="1"/>
</dbReference>
<dbReference type="InterPro" id="IPR003604">
    <property type="entry name" value="Matrin/U1-like-C_Znf_C2H2"/>
</dbReference>
<dbReference type="Proteomes" id="UP000790347">
    <property type="component" value="Unassembled WGS sequence"/>
</dbReference>
<dbReference type="AlphaFoldDB" id="A0A922HZ40"/>
<evidence type="ECO:0000313" key="11">
    <source>
        <dbReference type="EMBL" id="KAH9515940.1"/>
    </source>
</evidence>
<dbReference type="GO" id="GO:0030687">
    <property type="term" value="C:preribosome, large subunit precursor"/>
    <property type="evidence" value="ECO:0007669"/>
    <property type="project" value="TreeGrafter"/>
</dbReference>
<dbReference type="GO" id="GO:0008270">
    <property type="term" value="F:zinc ion binding"/>
    <property type="evidence" value="ECO:0007669"/>
    <property type="project" value="UniProtKB-KW"/>
</dbReference>
<dbReference type="PROSITE" id="PS50157">
    <property type="entry name" value="ZINC_FINGER_C2H2_2"/>
    <property type="match status" value="1"/>
</dbReference>
<keyword evidence="12" id="KW-1185">Reference proteome</keyword>
<comment type="caution">
    <text evidence="11">The sequence shown here is derived from an EMBL/GenBank/DDBJ whole genome shotgun (WGS) entry which is preliminary data.</text>
</comment>
<sequence>MDKLSCLTCQISLPSTTHQREHYKSEWHLYNLKRKLNQLKSITEDEFNQIKIKHTMDVGQGQKENSNESTFYCDVCGKNFVNQKAFKQHNASNKHVRQMAIAARLLNRYNHNQQKTKSRDKEQQPEEENKDEEFNESDWEEMDSDEEILETIPIDECLFCSHHSTDIESNLTHMATIHSFFIPDLEYCIDVKGLLLYLGTKIAHGHCCLWCSDNGKTFSSTKSTQQHMIDVGHTKIIFHNRTESLLEFEDFYDYSSSYPNDSKPKEEDDDEVDLNVLDDDNYQLRLPSGAIIGHRSLMIYYKQKLPPQQKQLVPVDRSKNRELMNKIQRGYRMLGWNGSCANGSTGQQFARDIQYMNRLKYKMELRLGQKSNQTKQTHFRCQMGFK</sequence>
<dbReference type="SMART" id="SM00355">
    <property type="entry name" value="ZnF_C2H2"/>
    <property type="match status" value="4"/>
</dbReference>
<keyword evidence="5" id="KW-0677">Repeat</keyword>
<evidence type="ECO:0000256" key="1">
    <source>
        <dbReference type="ARBA" id="ARBA00004496"/>
    </source>
</evidence>
<keyword evidence="6" id="KW-0862">Zinc</keyword>
<gene>
    <name evidence="11" type="ORF">DERF_006712</name>
</gene>
<evidence type="ECO:0000259" key="10">
    <source>
        <dbReference type="PROSITE" id="PS50157"/>
    </source>
</evidence>
<feature type="domain" description="C2H2-type" evidence="10">
    <location>
        <begin position="71"/>
        <end position="100"/>
    </location>
</feature>
<proteinExistence type="inferred from homology"/>
<evidence type="ECO:0000256" key="6">
    <source>
        <dbReference type="ARBA" id="ARBA00022833"/>
    </source>
</evidence>
<dbReference type="PROSITE" id="PS00028">
    <property type="entry name" value="ZINC_FINGER_C2H2_1"/>
    <property type="match status" value="1"/>
</dbReference>
<dbReference type="Pfam" id="PF25095">
    <property type="entry name" value="C2H2-zf_KIN17"/>
    <property type="match status" value="1"/>
</dbReference>